<feature type="domain" description="Pyridoxamine 5'-phosphate oxidase N-terminal" evidence="2">
    <location>
        <begin position="18"/>
        <end position="130"/>
    </location>
</feature>
<dbReference type="SUPFAM" id="SSF50475">
    <property type="entry name" value="FMN-binding split barrel"/>
    <property type="match status" value="1"/>
</dbReference>
<protein>
    <submittedName>
        <fullName evidence="3">Pyridoxamine 5'-phosphate oxidase family protein</fullName>
    </submittedName>
</protein>
<gene>
    <name evidence="3" type="ORF">EAE32_08070</name>
</gene>
<evidence type="ECO:0000313" key="4">
    <source>
        <dbReference type="Proteomes" id="UP000277871"/>
    </source>
</evidence>
<organism evidence="3 4">
    <name type="scientific">Kocuria tytonicola</name>
    <dbReference type="NCBI Taxonomy" id="2055946"/>
    <lineage>
        <taxon>Bacteria</taxon>
        <taxon>Bacillati</taxon>
        <taxon>Actinomycetota</taxon>
        <taxon>Actinomycetes</taxon>
        <taxon>Micrococcales</taxon>
        <taxon>Micrococcaceae</taxon>
        <taxon>Kocuria</taxon>
    </lineage>
</organism>
<dbReference type="InterPro" id="IPR012349">
    <property type="entry name" value="Split_barrel_FMN-bd"/>
</dbReference>
<evidence type="ECO:0000313" key="3">
    <source>
        <dbReference type="EMBL" id="RLY95255.1"/>
    </source>
</evidence>
<comment type="caution">
    <text evidence="3">The sequence shown here is derived from an EMBL/GenBank/DDBJ whole genome shotgun (WGS) entry which is preliminary data.</text>
</comment>
<evidence type="ECO:0000256" key="1">
    <source>
        <dbReference type="SAM" id="MobiDB-lite"/>
    </source>
</evidence>
<proteinExistence type="predicted"/>
<reference evidence="3 4" key="1">
    <citation type="submission" date="2018-10" db="EMBL/GenBank/DDBJ databases">
        <title>Kocuria tytonicola, new bacteria from the preen glands of American barn owls (Tyto furcata).</title>
        <authorList>
            <person name="Braun M.S."/>
            <person name="Wang E."/>
            <person name="Zimmermann S."/>
            <person name="Boutin S."/>
            <person name="Wagner H."/>
            <person name="Wink M."/>
        </authorList>
    </citation>
    <scope>NUCLEOTIDE SEQUENCE [LARGE SCALE GENOMIC DNA]</scope>
    <source>
        <strain evidence="3 4">473</strain>
    </source>
</reference>
<name>A0A3L9L947_9MICC</name>
<dbReference type="Gene3D" id="2.30.110.10">
    <property type="entry name" value="Electron Transport, Fmn-binding Protein, Chain A"/>
    <property type="match status" value="1"/>
</dbReference>
<sequence>MVELGRNLSEDARWLIGFLRAAGGAVVASNSGTGYPESAYVNIAVTDSARIVFGTNAASRKFENISSDPRLSMVVMRDGRDEVQLEGEARVLVDSEAAAAGETLEAQHPGATDTHDPQSLRLVEVSVRWALHTDVSQEPPVRAELSLR</sequence>
<dbReference type="Proteomes" id="UP000277871">
    <property type="component" value="Unassembled WGS sequence"/>
</dbReference>
<dbReference type="AlphaFoldDB" id="A0A3L9L947"/>
<keyword evidence="4" id="KW-1185">Reference proteome</keyword>
<dbReference type="InterPro" id="IPR011576">
    <property type="entry name" value="Pyridox_Oxase_N"/>
</dbReference>
<dbReference type="OrthoDB" id="4881585at2"/>
<evidence type="ECO:0000259" key="2">
    <source>
        <dbReference type="Pfam" id="PF01243"/>
    </source>
</evidence>
<dbReference type="EMBL" id="RDEX01000001">
    <property type="protein sequence ID" value="RLY95255.1"/>
    <property type="molecule type" value="Genomic_DNA"/>
</dbReference>
<accession>A0A3L9L947</accession>
<dbReference type="Pfam" id="PF01243">
    <property type="entry name" value="PNPOx_N"/>
    <property type="match status" value="1"/>
</dbReference>
<feature type="region of interest" description="Disordered" evidence="1">
    <location>
        <begin position="98"/>
        <end position="117"/>
    </location>
</feature>